<evidence type="ECO:0000313" key="4">
    <source>
        <dbReference type="EMBL" id="WIM86729.1"/>
    </source>
</evidence>
<reference evidence="4 5" key="1">
    <citation type="journal article" date="2023" name="Microbiol. Resour. Announc.">
        <title>Complete Genome Sequence of Mycobacterium wuenschmanii, a novel Nontuberculous Mycobacterium Isolated from a captive population of Amazon Milk Frogs.</title>
        <authorList>
            <person name="Hicks J."/>
            <person name="Zeineldin M."/>
            <person name="Ward H."/>
            <person name="Wuenschmann A."/>
            <person name="Camp P."/>
            <person name="Farrell D."/>
            <person name="Lehman K."/>
            <person name="Thacker T."/>
            <person name="Cuthbert E."/>
        </authorList>
    </citation>
    <scope>NUCLEOTIDE SEQUENCE [LARGE SCALE GENOMIC DNA]</scope>
    <source>
        <strain evidence="4 5">Wuenschmanii</strain>
    </source>
</reference>
<dbReference type="PRINTS" id="PR00038">
    <property type="entry name" value="HTHLUXR"/>
</dbReference>
<gene>
    <name evidence="4" type="ORF">PT015_17830</name>
</gene>
<dbReference type="PANTHER" id="PTHR16305">
    <property type="entry name" value="TESTICULAR SOLUBLE ADENYLYL CYCLASE"/>
    <property type="match status" value="1"/>
</dbReference>
<dbReference type="Gene3D" id="3.40.50.300">
    <property type="entry name" value="P-loop containing nucleotide triphosphate hydrolases"/>
    <property type="match status" value="1"/>
</dbReference>
<keyword evidence="5" id="KW-1185">Reference proteome</keyword>
<dbReference type="PANTHER" id="PTHR16305:SF35">
    <property type="entry name" value="TRANSCRIPTIONAL ACTIVATOR DOMAIN"/>
    <property type="match status" value="1"/>
</dbReference>
<dbReference type="EMBL" id="CP126981">
    <property type="protein sequence ID" value="WIM86729.1"/>
    <property type="molecule type" value="Genomic_DNA"/>
</dbReference>
<dbReference type="Gene3D" id="1.10.10.10">
    <property type="entry name" value="Winged helix-like DNA-binding domain superfamily/Winged helix DNA-binding domain"/>
    <property type="match status" value="1"/>
</dbReference>
<sequence length="913" mass="97907">MRQPEPDATRDFLTRASSGPAGMVISGEAGIGKTTLLWKVAEEAVAQNFRVLSTCASPNEVRYAYAAVTDVLREVDPDVYADLPTVQRTALERVLLHECEGQPTDERIVATAFLSVVQQPRLAAPVLVTIDDAQWLDASSQAVFAFAARRLTGPVGIMAAVRTEAGAAADTLPWLQLSRLDSVTRLTLRPLSFGGVHALILQRLGHTLPRPVITRIHEISGGNPFFALELARSVADQPEPNVVDLPESLTSLVAQRIGRPDDEIRSVLLAASCAAPPTVERVSAITNLTADRVVEIIESPHATTVVELRGNTIQFCHPLFAHGIYTGVSPARRREMHRRLAAVVDTPELKARHLALSATTSTPDLLAALDDAARATLAQGAPAVAAELTELAIKLGGDTPIRRLRAAEQHFRAGALKQAQTHLQAALDVLPPTGALRCSALIVLAAGLVHDESMAGAVDALTEAIGAADEPTMKLYARLLLIPALNQAGRMKDCVEHARIAIAEADQLGIDGLRSQALAIWALVSFMYGLGVDDAALTNALNLEDPNARTTVTLRACAVAALLASWTGRLESAQEQMGEVRKAVLQNGTEIDILWATVEASRIEMWLGRYDSAVALNQDAIQRAEQIGGRHVMSGLWGLQAEIASHTGDAFLTRTAAHAGIDAARETGALYLVRPGATALGFLEVSLGNHAAALATLQPLIDEFDPRHDTEIAMAGWIPDAVEALSALGRADDAEPLVAALEHSGAQYDRPWMLAIGARGRCQLHTVRGDLDAAEAAAERAIRHHERLPMPFETARTQLLLGQLQRRRRRRQVAEPNLRTALLTFERLGTPIWAERARAELARLARPVDGAVGLTAAEQRIAERAAAGLSNKQIAAELFLAPKTVESNLSSVYRKLGIRSRTALAAALQPPTV</sequence>
<dbReference type="SMART" id="SM00421">
    <property type="entry name" value="HTH_LUXR"/>
    <property type="match status" value="1"/>
</dbReference>
<evidence type="ECO:0000259" key="3">
    <source>
        <dbReference type="PROSITE" id="PS50043"/>
    </source>
</evidence>
<dbReference type="RefSeq" id="WP_285186204.1">
    <property type="nucleotide sequence ID" value="NZ_CP126981.1"/>
</dbReference>
<organism evidence="4 5">
    <name type="scientific">Candidatus Mycobacterium wuenschmannii</name>
    <dbReference type="NCBI Taxonomy" id="3027808"/>
    <lineage>
        <taxon>Bacteria</taxon>
        <taxon>Bacillati</taxon>
        <taxon>Actinomycetota</taxon>
        <taxon>Actinomycetes</taxon>
        <taxon>Mycobacteriales</taxon>
        <taxon>Mycobacteriaceae</taxon>
        <taxon>Mycobacterium</taxon>
    </lineage>
</organism>
<dbReference type="InterPro" id="IPR027417">
    <property type="entry name" value="P-loop_NTPase"/>
</dbReference>
<dbReference type="InterPro" id="IPR036388">
    <property type="entry name" value="WH-like_DNA-bd_sf"/>
</dbReference>
<dbReference type="SUPFAM" id="SSF46894">
    <property type="entry name" value="C-terminal effector domain of the bipartite response regulators"/>
    <property type="match status" value="1"/>
</dbReference>
<dbReference type="InterPro" id="IPR041664">
    <property type="entry name" value="AAA_16"/>
</dbReference>
<dbReference type="Pfam" id="PF13191">
    <property type="entry name" value="AAA_16"/>
    <property type="match status" value="1"/>
</dbReference>
<accession>A0ABY8VVC4</accession>
<evidence type="ECO:0000256" key="1">
    <source>
        <dbReference type="ARBA" id="ARBA00022741"/>
    </source>
</evidence>
<proteinExistence type="predicted"/>
<dbReference type="CDD" id="cd06170">
    <property type="entry name" value="LuxR_C_like"/>
    <property type="match status" value="1"/>
</dbReference>
<name>A0ABY8VVC4_9MYCO</name>
<dbReference type="Proteomes" id="UP001236585">
    <property type="component" value="Chromosome"/>
</dbReference>
<dbReference type="SUPFAM" id="SSF48452">
    <property type="entry name" value="TPR-like"/>
    <property type="match status" value="1"/>
</dbReference>
<keyword evidence="2" id="KW-0067">ATP-binding</keyword>
<dbReference type="Pfam" id="PF00196">
    <property type="entry name" value="GerE"/>
    <property type="match status" value="1"/>
</dbReference>
<dbReference type="InterPro" id="IPR016032">
    <property type="entry name" value="Sig_transdc_resp-reg_C-effctor"/>
</dbReference>
<dbReference type="InterPro" id="IPR011990">
    <property type="entry name" value="TPR-like_helical_dom_sf"/>
</dbReference>
<dbReference type="PROSITE" id="PS50043">
    <property type="entry name" value="HTH_LUXR_2"/>
    <property type="match status" value="1"/>
</dbReference>
<dbReference type="PROSITE" id="PS00622">
    <property type="entry name" value="HTH_LUXR_1"/>
    <property type="match status" value="1"/>
</dbReference>
<dbReference type="SUPFAM" id="SSF52540">
    <property type="entry name" value="P-loop containing nucleoside triphosphate hydrolases"/>
    <property type="match status" value="1"/>
</dbReference>
<protein>
    <submittedName>
        <fullName evidence="4">AAA family ATPase</fullName>
    </submittedName>
</protein>
<feature type="domain" description="HTH luxR-type" evidence="3">
    <location>
        <begin position="847"/>
        <end position="912"/>
    </location>
</feature>
<dbReference type="InterPro" id="IPR000792">
    <property type="entry name" value="Tscrpt_reg_LuxR_C"/>
</dbReference>
<evidence type="ECO:0000313" key="5">
    <source>
        <dbReference type="Proteomes" id="UP001236585"/>
    </source>
</evidence>
<dbReference type="Gene3D" id="1.25.40.10">
    <property type="entry name" value="Tetratricopeptide repeat domain"/>
    <property type="match status" value="1"/>
</dbReference>
<keyword evidence="1" id="KW-0547">Nucleotide-binding</keyword>
<evidence type="ECO:0000256" key="2">
    <source>
        <dbReference type="ARBA" id="ARBA00022840"/>
    </source>
</evidence>